<dbReference type="AlphaFoldDB" id="A0A4C1XVB8"/>
<accession>A0A4C1XVB8</accession>
<sequence>MIFYDFKSSLPPQDCTARLQIAFGTEAPYLCTVRSTPNIQCENCSDLSYRLRPFAISSELRDEEPLCSPLDLRTTLLRCCESVFGLSRAIFVEILS</sequence>
<gene>
    <name evidence="1" type="ORF">EVAR_40534_1</name>
</gene>
<keyword evidence="2" id="KW-1185">Reference proteome</keyword>
<organism evidence="1 2">
    <name type="scientific">Eumeta variegata</name>
    <name type="common">Bagworm moth</name>
    <name type="synonym">Eumeta japonica</name>
    <dbReference type="NCBI Taxonomy" id="151549"/>
    <lineage>
        <taxon>Eukaryota</taxon>
        <taxon>Metazoa</taxon>
        <taxon>Ecdysozoa</taxon>
        <taxon>Arthropoda</taxon>
        <taxon>Hexapoda</taxon>
        <taxon>Insecta</taxon>
        <taxon>Pterygota</taxon>
        <taxon>Neoptera</taxon>
        <taxon>Endopterygota</taxon>
        <taxon>Lepidoptera</taxon>
        <taxon>Glossata</taxon>
        <taxon>Ditrysia</taxon>
        <taxon>Tineoidea</taxon>
        <taxon>Psychidae</taxon>
        <taxon>Oiketicinae</taxon>
        <taxon>Eumeta</taxon>
    </lineage>
</organism>
<dbReference type="Proteomes" id="UP000299102">
    <property type="component" value="Unassembled WGS sequence"/>
</dbReference>
<evidence type="ECO:0000313" key="1">
    <source>
        <dbReference type="EMBL" id="GBP66942.1"/>
    </source>
</evidence>
<name>A0A4C1XVB8_EUMVA</name>
<proteinExistence type="predicted"/>
<protein>
    <submittedName>
        <fullName evidence="1">Uncharacterized protein</fullName>
    </submittedName>
</protein>
<comment type="caution">
    <text evidence="1">The sequence shown here is derived from an EMBL/GenBank/DDBJ whole genome shotgun (WGS) entry which is preliminary data.</text>
</comment>
<evidence type="ECO:0000313" key="2">
    <source>
        <dbReference type="Proteomes" id="UP000299102"/>
    </source>
</evidence>
<dbReference type="OrthoDB" id="10017160at2759"/>
<reference evidence="1 2" key="1">
    <citation type="journal article" date="2019" name="Commun. Biol.">
        <title>The bagworm genome reveals a unique fibroin gene that provides high tensile strength.</title>
        <authorList>
            <person name="Kono N."/>
            <person name="Nakamura H."/>
            <person name="Ohtoshi R."/>
            <person name="Tomita M."/>
            <person name="Numata K."/>
            <person name="Arakawa K."/>
        </authorList>
    </citation>
    <scope>NUCLEOTIDE SEQUENCE [LARGE SCALE GENOMIC DNA]</scope>
</reference>
<dbReference type="EMBL" id="BGZK01000972">
    <property type="protein sequence ID" value="GBP66942.1"/>
    <property type="molecule type" value="Genomic_DNA"/>
</dbReference>